<comment type="caution">
    <text evidence="2">The sequence shown here is derived from an EMBL/GenBank/DDBJ whole genome shotgun (WGS) entry which is preliminary data.</text>
</comment>
<keyword evidence="3" id="KW-1185">Reference proteome</keyword>
<dbReference type="Proteomes" id="UP001163046">
    <property type="component" value="Unassembled WGS sequence"/>
</dbReference>
<name>A0A9W9ZW28_9CNID</name>
<sequence>MAQKFLVTEDLLKELGLTEAKLTTTILEEEYGACRKHFLQYSVHPSPHISRECTTEYSPQVETSKMMESSLLKEKGAQESLAIPETSAQLLQAAGAHSPRYMTSTSSARFGSELTRGQGPREVTPKGGQTTSEPDPRIAGISETVVASQVPQAGGQGTSVVPIAAVHPQAEASGGLGVASSGNYDLPSAQEVLSHMSSELFKCIDPSNPEELNGYLKYMQDMRKVFIAHSPRYMTSTSSARFGSELTPEQGPREETPKGGPNEVTTRRRAL</sequence>
<gene>
    <name evidence="2" type="ORF">OS493_034847</name>
</gene>
<feature type="region of interest" description="Disordered" evidence="1">
    <location>
        <begin position="237"/>
        <end position="271"/>
    </location>
</feature>
<evidence type="ECO:0000256" key="1">
    <source>
        <dbReference type="SAM" id="MobiDB-lite"/>
    </source>
</evidence>
<proteinExistence type="predicted"/>
<evidence type="ECO:0000313" key="3">
    <source>
        <dbReference type="Proteomes" id="UP001163046"/>
    </source>
</evidence>
<dbReference type="AlphaFoldDB" id="A0A9W9ZW28"/>
<dbReference type="EMBL" id="MU825446">
    <property type="protein sequence ID" value="KAJ7388923.1"/>
    <property type="molecule type" value="Genomic_DNA"/>
</dbReference>
<organism evidence="2 3">
    <name type="scientific">Desmophyllum pertusum</name>
    <dbReference type="NCBI Taxonomy" id="174260"/>
    <lineage>
        <taxon>Eukaryota</taxon>
        <taxon>Metazoa</taxon>
        <taxon>Cnidaria</taxon>
        <taxon>Anthozoa</taxon>
        <taxon>Hexacorallia</taxon>
        <taxon>Scleractinia</taxon>
        <taxon>Caryophylliina</taxon>
        <taxon>Caryophylliidae</taxon>
        <taxon>Desmophyllum</taxon>
    </lineage>
</organism>
<feature type="region of interest" description="Disordered" evidence="1">
    <location>
        <begin position="101"/>
        <end position="138"/>
    </location>
</feature>
<accession>A0A9W9ZW28</accession>
<protein>
    <submittedName>
        <fullName evidence="2">Uncharacterized protein</fullName>
    </submittedName>
</protein>
<evidence type="ECO:0000313" key="2">
    <source>
        <dbReference type="EMBL" id="KAJ7388923.1"/>
    </source>
</evidence>
<reference evidence="2" key="1">
    <citation type="submission" date="2023-01" db="EMBL/GenBank/DDBJ databases">
        <title>Genome assembly of the deep-sea coral Lophelia pertusa.</title>
        <authorList>
            <person name="Herrera S."/>
            <person name="Cordes E."/>
        </authorList>
    </citation>
    <scope>NUCLEOTIDE SEQUENCE</scope>
    <source>
        <strain evidence="2">USNM1676648</strain>
        <tissue evidence="2">Polyp</tissue>
    </source>
</reference>